<accession>D3F4P2</accession>
<dbReference type="PANTHER" id="PTHR11365">
    <property type="entry name" value="5-OXOPROLINASE RELATED"/>
    <property type="match status" value="1"/>
</dbReference>
<dbReference type="InterPro" id="IPR045079">
    <property type="entry name" value="Oxoprolinase-like"/>
</dbReference>
<sequence>MNGETPVSERRIDPVTLSTVWHSFQSTAREMRHVVDRTAQSYLLAQLHDMAAGIWDAKSRTIAVPEGPTSMFLSQKFAIETILEKFEGNLHPGDVILTNDPFKGHCNHLPDWGFIRPIFFEGELLFMALTRGHQMDTGGSFPGGYFPNGFDIHAEGLMIPPIKIYDRGVERTDVLELVWNNVRFPEGVRIDNAALIAGLTICDNRITALLEKYGRDTVLDCVDEMLERTERVVRRQIAAIPDGVYHGESATDDDGTVLDEQVWVRCEATVKGDELTLDFSASDDQRRGFVNCVYASTYSRAVAGSFLFLDPALTEFHNEGSMACMDVIAPEGNVCNAQYPATVGGSPVNVGTQVLEATVEALSQAMPDRAIAAWGRRRGHYISGSDPRTGERYVQTTTDADGGGGAVAGFDGFEGACGMSGLGSIQRGSMEEVEIRFPWRHVRYQFAPDMLGAGKWRGGSGMLWEVENVGSRATLATGSSDGDTTHAPGAIGGDPSPLSTMYKLVDGKKIPLQTHRMHEVQPGEILGKVSGGGGGVGDPREREVEKVLDDVVNEFITIDAARESYGVAIDAATMTVDADETAKLRGVAA</sequence>
<dbReference type="GO" id="GO:0006749">
    <property type="term" value="P:glutathione metabolic process"/>
    <property type="evidence" value="ECO:0007669"/>
    <property type="project" value="TreeGrafter"/>
</dbReference>
<protein>
    <submittedName>
        <fullName evidence="2">Hydantoinase B/oxoprolinase</fullName>
    </submittedName>
</protein>
<dbReference type="KEGG" id="cwo:Cwoe_4084"/>
<proteinExistence type="predicted"/>
<dbReference type="GO" id="GO:0017168">
    <property type="term" value="F:5-oxoprolinase (ATP-hydrolyzing) activity"/>
    <property type="evidence" value="ECO:0007669"/>
    <property type="project" value="TreeGrafter"/>
</dbReference>
<reference evidence="2 3" key="1">
    <citation type="journal article" date="2010" name="Stand. Genomic Sci.">
        <title>Complete genome sequence of Conexibacter woesei type strain (ID131577).</title>
        <authorList>
            <person name="Pukall R."/>
            <person name="Lapidus A."/>
            <person name="Glavina Del Rio T."/>
            <person name="Copeland A."/>
            <person name="Tice H."/>
            <person name="Cheng J.-F."/>
            <person name="Lucas S."/>
            <person name="Chen F."/>
            <person name="Nolan M."/>
            <person name="Bruce D."/>
            <person name="Goodwin L."/>
            <person name="Pitluck S."/>
            <person name="Mavromatis K."/>
            <person name="Ivanova N."/>
            <person name="Ovchinnikova G."/>
            <person name="Pati A."/>
            <person name="Chen A."/>
            <person name="Palaniappan K."/>
            <person name="Land M."/>
            <person name="Hauser L."/>
            <person name="Chang Y.-J."/>
            <person name="Jeffries C.D."/>
            <person name="Chain P."/>
            <person name="Meincke L."/>
            <person name="Sims D."/>
            <person name="Brettin T."/>
            <person name="Detter J.C."/>
            <person name="Rohde M."/>
            <person name="Goeker M."/>
            <person name="Bristow J."/>
            <person name="Eisen J.A."/>
            <person name="Markowitz V."/>
            <person name="Kyrpides N.C."/>
            <person name="Klenk H.-P."/>
            <person name="Hugenholtz P."/>
        </authorList>
    </citation>
    <scope>NUCLEOTIDE SEQUENCE [LARGE SCALE GENOMIC DNA]</scope>
    <source>
        <strain evidence="3">DSM 14684 / CIP 108061 / JCM 11494 / NBRC 100937 / ID131577</strain>
    </source>
</reference>
<dbReference type="GO" id="GO:0005829">
    <property type="term" value="C:cytosol"/>
    <property type="evidence" value="ECO:0007669"/>
    <property type="project" value="TreeGrafter"/>
</dbReference>
<dbReference type="InterPro" id="IPR003692">
    <property type="entry name" value="Hydantoinase_B"/>
</dbReference>
<dbReference type="Proteomes" id="UP000008229">
    <property type="component" value="Chromosome"/>
</dbReference>
<dbReference type="AlphaFoldDB" id="D3F4P2"/>
<dbReference type="HOGENOM" id="CLU_020413_1_0_11"/>
<evidence type="ECO:0000313" key="2">
    <source>
        <dbReference type="EMBL" id="ADB52499.1"/>
    </source>
</evidence>
<dbReference type="eggNOG" id="COG0146">
    <property type="taxonomic scope" value="Bacteria"/>
</dbReference>
<keyword evidence="3" id="KW-1185">Reference proteome</keyword>
<dbReference type="Pfam" id="PF02538">
    <property type="entry name" value="Hydantoinase_B"/>
    <property type="match status" value="1"/>
</dbReference>
<feature type="domain" description="Hydantoinase B/oxoprolinase" evidence="1">
    <location>
        <begin position="13"/>
        <end position="539"/>
    </location>
</feature>
<dbReference type="PANTHER" id="PTHR11365:SF23">
    <property type="entry name" value="HYPOTHETICAL 5-OXOPROLINASE (EUROFUNG)-RELATED"/>
    <property type="match status" value="1"/>
</dbReference>
<dbReference type="STRING" id="469383.Cwoe_4084"/>
<evidence type="ECO:0000313" key="3">
    <source>
        <dbReference type="Proteomes" id="UP000008229"/>
    </source>
</evidence>
<evidence type="ECO:0000259" key="1">
    <source>
        <dbReference type="Pfam" id="PF02538"/>
    </source>
</evidence>
<gene>
    <name evidence="2" type="ordered locus">Cwoe_4084</name>
</gene>
<dbReference type="EMBL" id="CP001854">
    <property type="protein sequence ID" value="ADB52499.1"/>
    <property type="molecule type" value="Genomic_DNA"/>
</dbReference>
<name>D3F4P2_CONWI</name>
<reference evidence="3" key="2">
    <citation type="submission" date="2010-01" db="EMBL/GenBank/DDBJ databases">
        <title>The complete genome of Conexibacter woesei DSM 14684.</title>
        <authorList>
            <consortium name="US DOE Joint Genome Institute (JGI-PGF)"/>
            <person name="Lucas S."/>
            <person name="Copeland A."/>
            <person name="Lapidus A."/>
            <person name="Glavina del Rio T."/>
            <person name="Dalin E."/>
            <person name="Tice H."/>
            <person name="Bruce D."/>
            <person name="Goodwin L."/>
            <person name="Pitluck S."/>
            <person name="Kyrpides N."/>
            <person name="Mavromatis K."/>
            <person name="Ivanova N."/>
            <person name="Mikhailova N."/>
            <person name="Chertkov O."/>
            <person name="Brettin T."/>
            <person name="Detter J.C."/>
            <person name="Han C."/>
            <person name="Larimer F."/>
            <person name="Land M."/>
            <person name="Hauser L."/>
            <person name="Markowitz V."/>
            <person name="Cheng J.-F."/>
            <person name="Hugenholtz P."/>
            <person name="Woyke T."/>
            <person name="Wu D."/>
            <person name="Pukall R."/>
            <person name="Steenblock K."/>
            <person name="Schneider S."/>
            <person name="Klenk H.-P."/>
            <person name="Eisen J.A."/>
        </authorList>
    </citation>
    <scope>NUCLEOTIDE SEQUENCE [LARGE SCALE GENOMIC DNA]</scope>
    <source>
        <strain evidence="3">DSM 14684 / CIP 108061 / JCM 11494 / NBRC 100937 / ID131577</strain>
    </source>
</reference>
<organism evidence="2 3">
    <name type="scientific">Conexibacter woesei (strain DSM 14684 / CCUG 47730 / CIP 108061 / JCM 11494 / NBRC 100937 / ID131577)</name>
    <dbReference type="NCBI Taxonomy" id="469383"/>
    <lineage>
        <taxon>Bacteria</taxon>
        <taxon>Bacillati</taxon>
        <taxon>Actinomycetota</taxon>
        <taxon>Thermoleophilia</taxon>
        <taxon>Solirubrobacterales</taxon>
        <taxon>Conexibacteraceae</taxon>
        <taxon>Conexibacter</taxon>
    </lineage>
</organism>